<proteinExistence type="inferred from homology"/>
<dbReference type="PANTHER" id="PTHR33755:SF6">
    <property type="entry name" value="PLASMID STABILIZATION SYSTEM PROTEIN"/>
    <property type="match status" value="1"/>
</dbReference>
<dbReference type="InterPro" id="IPR007712">
    <property type="entry name" value="RelE/ParE_toxin"/>
</dbReference>
<dbReference type="Pfam" id="PF05016">
    <property type="entry name" value="ParE_toxin"/>
    <property type="match status" value="1"/>
</dbReference>
<name>A0A7D7LIE1_9NOSO</name>
<gene>
    <name evidence="3" type="ORF">HUN01_20810</name>
</gene>
<comment type="similarity">
    <text evidence="1">Belongs to the RelE toxin family.</text>
</comment>
<dbReference type="PANTHER" id="PTHR33755">
    <property type="entry name" value="TOXIN PARE1-RELATED"/>
    <property type="match status" value="1"/>
</dbReference>
<reference evidence="4" key="1">
    <citation type="submission" date="2020-06" db="EMBL/GenBank/DDBJ databases">
        <title>Nostoc edaphicum CCNP1411 genome.</title>
        <authorList>
            <person name="Fidor A."/>
            <person name="Grabski M."/>
            <person name="Gawor J."/>
            <person name="Gromadka R."/>
            <person name="Wegrzyn G."/>
            <person name="Mazur-Marzec H."/>
        </authorList>
    </citation>
    <scope>NUCLEOTIDE SEQUENCE [LARGE SCALE GENOMIC DNA]</scope>
    <source>
        <strain evidence="4">CCNP1411</strain>
    </source>
</reference>
<dbReference type="InterPro" id="IPR051803">
    <property type="entry name" value="TA_system_RelE-like_toxin"/>
</dbReference>
<evidence type="ECO:0000313" key="4">
    <source>
        <dbReference type="Proteomes" id="UP000514713"/>
    </source>
</evidence>
<keyword evidence="2" id="KW-1277">Toxin-antitoxin system</keyword>
<dbReference type="InterPro" id="IPR035093">
    <property type="entry name" value="RelE/ParE_toxin_dom_sf"/>
</dbReference>
<dbReference type="RefSeq" id="WP_181927794.1">
    <property type="nucleotide sequence ID" value="NZ_CP054698.1"/>
</dbReference>
<dbReference type="AlphaFoldDB" id="A0A7D7LIE1"/>
<dbReference type="KEGG" id="ned:HUN01_20810"/>
<sequence length="101" mass="11559">MSRYVISLSASRDLNEISDYFLIRNLEAGEKLFREFNNKCQNLAVFPNMGRSYAHIKPSLRGLPLDGYVILYQVIDDGVKILRVVSGRQDLESLFAESDEE</sequence>
<dbReference type="Proteomes" id="UP000514713">
    <property type="component" value="Chromosome"/>
</dbReference>
<evidence type="ECO:0000313" key="3">
    <source>
        <dbReference type="EMBL" id="QMS89907.1"/>
    </source>
</evidence>
<organism evidence="3 4">
    <name type="scientific">Nostoc edaphicum CCNP1411</name>
    <dbReference type="NCBI Taxonomy" id="1472755"/>
    <lineage>
        <taxon>Bacteria</taxon>
        <taxon>Bacillati</taxon>
        <taxon>Cyanobacteriota</taxon>
        <taxon>Cyanophyceae</taxon>
        <taxon>Nostocales</taxon>
        <taxon>Nostocaceae</taxon>
        <taxon>Nostoc</taxon>
    </lineage>
</organism>
<dbReference type="Gene3D" id="3.30.2310.20">
    <property type="entry name" value="RelE-like"/>
    <property type="match status" value="1"/>
</dbReference>
<protein>
    <submittedName>
        <fullName evidence="3">Type II toxin-antitoxin system RelE/ParE family toxin</fullName>
    </submittedName>
</protein>
<dbReference type="EMBL" id="CP054698">
    <property type="protein sequence ID" value="QMS89907.1"/>
    <property type="molecule type" value="Genomic_DNA"/>
</dbReference>
<evidence type="ECO:0000256" key="1">
    <source>
        <dbReference type="ARBA" id="ARBA00006226"/>
    </source>
</evidence>
<evidence type="ECO:0000256" key="2">
    <source>
        <dbReference type="ARBA" id="ARBA00022649"/>
    </source>
</evidence>
<accession>A0A7D7LIE1</accession>
<keyword evidence="4" id="KW-1185">Reference proteome</keyword>